<reference evidence="4 5" key="1">
    <citation type="submission" date="2019-02" db="EMBL/GenBank/DDBJ databases">
        <title>Deep-cultivation of Planctomycetes and their phenomic and genomic characterization uncovers novel biology.</title>
        <authorList>
            <person name="Wiegand S."/>
            <person name="Jogler M."/>
            <person name="Boedeker C."/>
            <person name="Pinto D."/>
            <person name="Vollmers J."/>
            <person name="Rivas-Marin E."/>
            <person name="Kohn T."/>
            <person name="Peeters S.H."/>
            <person name="Heuer A."/>
            <person name="Rast P."/>
            <person name="Oberbeckmann S."/>
            <person name="Bunk B."/>
            <person name="Jeske O."/>
            <person name="Meyerdierks A."/>
            <person name="Storesund J.E."/>
            <person name="Kallscheuer N."/>
            <person name="Luecker S."/>
            <person name="Lage O.M."/>
            <person name="Pohl T."/>
            <person name="Merkel B.J."/>
            <person name="Hornburger P."/>
            <person name="Mueller R.-W."/>
            <person name="Bruemmer F."/>
            <person name="Labrenz M."/>
            <person name="Spormann A.M."/>
            <person name="Op den Camp H."/>
            <person name="Overmann J."/>
            <person name="Amann R."/>
            <person name="Jetten M.S.M."/>
            <person name="Mascher T."/>
            <person name="Medema M.H."/>
            <person name="Devos D.P."/>
            <person name="Kaster A.-K."/>
            <person name="Ovreas L."/>
            <person name="Rohde M."/>
            <person name="Galperin M.Y."/>
            <person name="Jogler C."/>
        </authorList>
    </citation>
    <scope>NUCLEOTIDE SEQUENCE [LARGE SCALE GENOMIC DNA]</scope>
    <source>
        <strain evidence="4 5">Pan265</strain>
    </source>
</reference>
<feature type="signal peptide" evidence="2">
    <location>
        <begin position="1"/>
        <end position="20"/>
    </location>
</feature>
<sequence length="314" mass="36292" precursor="true">MHRWLVIIIILLGLAPAATAQTRYELDERGELVELPGPERGSPAWELEQIRSLIAEGEGKKARKQAEAWIKRHPNHPLVIQARLLRGDAWVAQERYYKALFDYEYVARVYPGTEEFFTALEREFEIARLFVNGMKRRLFGLRLLPADGEGEELLIRIQERVPGSDLGERASLMLADYYYDNAEMFLASEAYDIFLENYPESTRREWALLRLVLANLARFKGPRYDATGLLEARERIRLYVVEYPAAAERSGIDALLLRVNASLAASDYENGRWYERRGERVSAIAIYQRLIREHPQTEAARDAHERLQTIGTRP</sequence>
<evidence type="ECO:0000313" key="4">
    <source>
        <dbReference type="EMBL" id="QDU70693.1"/>
    </source>
</evidence>
<accession>A0A518BUM9</accession>
<dbReference type="InterPro" id="IPR011990">
    <property type="entry name" value="TPR-like_helical_dom_sf"/>
</dbReference>
<keyword evidence="1 2" id="KW-0732">Signal</keyword>
<dbReference type="Proteomes" id="UP000320386">
    <property type="component" value="Chromosome"/>
</dbReference>
<evidence type="ECO:0000256" key="1">
    <source>
        <dbReference type="ARBA" id="ARBA00022729"/>
    </source>
</evidence>
<evidence type="ECO:0000259" key="3">
    <source>
        <dbReference type="Pfam" id="PF13525"/>
    </source>
</evidence>
<name>A0A518BUM9_9BACT</name>
<feature type="chain" id="PRO_5021795327" evidence="2">
    <location>
        <begin position="21"/>
        <end position="314"/>
    </location>
</feature>
<dbReference type="RefSeq" id="WP_145444846.1">
    <property type="nucleotide sequence ID" value="NZ_CP036280.1"/>
</dbReference>
<feature type="domain" description="Outer membrane lipoprotein BamD-like" evidence="3">
    <location>
        <begin position="156"/>
        <end position="307"/>
    </location>
</feature>
<keyword evidence="5" id="KW-1185">Reference proteome</keyword>
<dbReference type="EMBL" id="CP036280">
    <property type="protein sequence ID" value="QDU70693.1"/>
    <property type="molecule type" value="Genomic_DNA"/>
</dbReference>
<dbReference type="AlphaFoldDB" id="A0A518BUM9"/>
<dbReference type="KEGG" id="mcad:Pan265_05240"/>
<organism evidence="4 5">
    <name type="scientific">Mucisphaera calidilacus</name>
    <dbReference type="NCBI Taxonomy" id="2527982"/>
    <lineage>
        <taxon>Bacteria</taxon>
        <taxon>Pseudomonadati</taxon>
        <taxon>Planctomycetota</taxon>
        <taxon>Phycisphaerae</taxon>
        <taxon>Phycisphaerales</taxon>
        <taxon>Phycisphaeraceae</taxon>
        <taxon>Mucisphaera</taxon>
    </lineage>
</organism>
<dbReference type="InterPro" id="IPR039565">
    <property type="entry name" value="BamD-like"/>
</dbReference>
<gene>
    <name evidence="4" type="primary">bamD_1</name>
    <name evidence="4" type="ORF">Pan265_05240</name>
</gene>
<protein>
    <submittedName>
        <fullName evidence="4">Outer membrane protein assembly factor BamD</fullName>
    </submittedName>
</protein>
<dbReference type="Gene3D" id="1.25.40.10">
    <property type="entry name" value="Tetratricopeptide repeat domain"/>
    <property type="match status" value="2"/>
</dbReference>
<evidence type="ECO:0000256" key="2">
    <source>
        <dbReference type="SAM" id="SignalP"/>
    </source>
</evidence>
<dbReference type="Pfam" id="PF13525">
    <property type="entry name" value="YfiO"/>
    <property type="match status" value="1"/>
</dbReference>
<dbReference type="SUPFAM" id="SSF48452">
    <property type="entry name" value="TPR-like"/>
    <property type="match status" value="1"/>
</dbReference>
<proteinExistence type="predicted"/>
<evidence type="ECO:0000313" key="5">
    <source>
        <dbReference type="Proteomes" id="UP000320386"/>
    </source>
</evidence>
<dbReference type="OrthoDB" id="275534at2"/>